<proteinExistence type="predicted"/>
<dbReference type="AlphaFoldDB" id="A0A1G8GAT7"/>
<dbReference type="STRING" id="83767.SAMN05660652_02523"/>
<accession>A0A1G8GAT7</accession>
<organism evidence="2 3">
    <name type="scientific">Propionivibrio dicarboxylicus</name>
    <dbReference type="NCBI Taxonomy" id="83767"/>
    <lineage>
        <taxon>Bacteria</taxon>
        <taxon>Pseudomonadati</taxon>
        <taxon>Pseudomonadota</taxon>
        <taxon>Betaproteobacteria</taxon>
        <taxon>Rhodocyclales</taxon>
        <taxon>Rhodocyclaceae</taxon>
        <taxon>Propionivibrio</taxon>
    </lineage>
</organism>
<gene>
    <name evidence="2" type="ORF">SAMN05660652_02523</name>
</gene>
<feature type="transmembrane region" description="Helical" evidence="1">
    <location>
        <begin position="20"/>
        <end position="53"/>
    </location>
</feature>
<protein>
    <submittedName>
        <fullName evidence="2">Uncharacterized protein</fullName>
    </submittedName>
</protein>
<keyword evidence="1" id="KW-0472">Membrane</keyword>
<reference evidence="2 3" key="1">
    <citation type="submission" date="2016-10" db="EMBL/GenBank/DDBJ databases">
        <authorList>
            <person name="de Groot N.N."/>
        </authorList>
    </citation>
    <scope>NUCLEOTIDE SEQUENCE [LARGE SCALE GENOMIC DNA]</scope>
    <source>
        <strain evidence="2 3">DSM 5885</strain>
    </source>
</reference>
<keyword evidence="1" id="KW-1133">Transmembrane helix</keyword>
<sequence length="108" mass="11769">MRINFNAGQPKSPLGKFLAAIVGVLTLAAAFMFSLVFVAVIVVAGLIAWGYFWWKTRALRRLLRDQAGATPFSQAAENGVSTEGEIIEGESVRVAEESRRLTSERPDA</sequence>
<name>A0A1G8GAT7_9RHOO</name>
<keyword evidence="1" id="KW-0812">Transmembrane</keyword>
<evidence type="ECO:0000313" key="3">
    <source>
        <dbReference type="Proteomes" id="UP000198607"/>
    </source>
</evidence>
<evidence type="ECO:0000313" key="2">
    <source>
        <dbReference type="EMBL" id="SDH91497.1"/>
    </source>
</evidence>
<dbReference type="RefSeq" id="WP_091938199.1">
    <property type="nucleotide sequence ID" value="NZ_FNCY01000010.1"/>
</dbReference>
<evidence type="ECO:0000256" key="1">
    <source>
        <dbReference type="SAM" id="Phobius"/>
    </source>
</evidence>
<dbReference type="Proteomes" id="UP000198607">
    <property type="component" value="Unassembled WGS sequence"/>
</dbReference>
<dbReference type="OrthoDB" id="8527801at2"/>
<keyword evidence="3" id="KW-1185">Reference proteome</keyword>
<dbReference type="EMBL" id="FNCY01000010">
    <property type="protein sequence ID" value="SDH91497.1"/>
    <property type="molecule type" value="Genomic_DNA"/>
</dbReference>